<protein>
    <submittedName>
        <fullName evidence="1">Uncharacterized protein</fullName>
    </submittedName>
</protein>
<reference evidence="1 2" key="1">
    <citation type="submission" date="2018-06" db="EMBL/GenBank/DDBJ databases">
        <authorList>
            <person name="Strepis N."/>
        </authorList>
    </citation>
    <scope>NUCLEOTIDE SEQUENCE [LARGE SCALE GENOMIC DNA]</scope>
    <source>
        <strain evidence="1">LUCI</strain>
    </source>
</reference>
<dbReference type="EMBL" id="UPPP01000051">
    <property type="protein sequence ID" value="VBB04903.1"/>
    <property type="molecule type" value="Genomic_DNA"/>
</dbReference>
<sequence>MKRWVRKMLLALLISVVILALGIGLYIQQPKFGTLPQGARLERIERSPNYVNGQFQNLVPTPQFSEGNSTVSVWWYFLFAKKERLAPIASIPAVKTDLKT</sequence>
<organism evidence="1 2">
    <name type="scientific">Lucifera butyrica</name>
    <dbReference type="NCBI Taxonomy" id="1351585"/>
    <lineage>
        <taxon>Bacteria</taxon>
        <taxon>Bacillati</taxon>
        <taxon>Bacillota</taxon>
        <taxon>Negativicutes</taxon>
        <taxon>Veillonellales</taxon>
        <taxon>Veillonellaceae</taxon>
        <taxon>Lucifera</taxon>
    </lineage>
</organism>
<evidence type="ECO:0000313" key="1">
    <source>
        <dbReference type="EMBL" id="VBB04903.1"/>
    </source>
</evidence>
<dbReference type="RefSeq" id="WP_207856744.1">
    <property type="nucleotide sequence ID" value="NZ_UPPP01000051.1"/>
</dbReference>
<gene>
    <name evidence="1" type="ORF">LUCI_0109</name>
</gene>
<evidence type="ECO:0000313" key="2">
    <source>
        <dbReference type="Proteomes" id="UP000277811"/>
    </source>
</evidence>
<name>A0A498R402_9FIRM</name>
<dbReference type="AlphaFoldDB" id="A0A498R402"/>
<dbReference type="Proteomes" id="UP000277811">
    <property type="component" value="Unassembled WGS sequence"/>
</dbReference>
<keyword evidence="2" id="KW-1185">Reference proteome</keyword>
<accession>A0A498R402</accession>
<proteinExistence type="predicted"/>